<evidence type="ECO:0000256" key="1">
    <source>
        <dbReference type="SAM" id="Coils"/>
    </source>
</evidence>
<dbReference type="EMBL" id="MN740446">
    <property type="protein sequence ID" value="QHU26928.1"/>
    <property type="molecule type" value="Genomic_DNA"/>
</dbReference>
<name>A0A6C0LB82_9ZZZZ</name>
<dbReference type="Pfam" id="PF02498">
    <property type="entry name" value="Bro-N"/>
    <property type="match status" value="1"/>
</dbReference>
<proteinExistence type="predicted"/>
<dbReference type="InterPro" id="IPR003497">
    <property type="entry name" value="BRO_N_domain"/>
</dbReference>
<feature type="domain" description="Bro-N" evidence="2">
    <location>
        <begin position="1"/>
        <end position="105"/>
    </location>
</feature>
<dbReference type="SMART" id="SM01040">
    <property type="entry name" value="Bro-N"/>
    <property type="match status" value="1"/>
</dbReference>
<dbReference type="PANTHER" id="PTHR36180:SF2">
    <property type="entry name" value="BRO FAMILY PROTEIN"/>
    <property type="match status" value="1"/>
</dbReference>
<dbReference type="PANTHER" id="PTHR36180">
    <property type="entry name" value="DNA-BINDING PROTEIN-RELATED-RELATED"/>
    <property type="match status" value="1"/>
</dbReference>
<evidence type="ECO:0000259" key="2">
    <source>
        <dbReference type="PROSITE" id="PS51750"/>
    </source>
</evidence>
<organism evidence="3">
    <name type="scientific">viral metagenome</name>
    <dbReference type="NCBI Taxonomy" id="1070528"/>
    <lineage>
        <taxon>unclassified sequences</taxon>
        <taxon>metagenomes</taxon>
        <taxon>organismal metagenomes</taxon>
    </lineage>
</organism>
<protein>
    <recommendedName>
        <fullName evidence="2">Bro-N domain-containing protein</fullName>
    </recommendedName>
</protein>
<feature type="coiled-coil region" evidence="1">
    <location>
        <begin position="113"/>
        <end position="147"/>
    </location>
</feature>
<sequence>MEVVKAFNSNNLHTEIIIKGTCETPLFRASDIGEILEINNIRSAIQQFDETEKVVHSMNTPGGIQQVTFLTEKGLYKILFKSRKPIAEQFQNWVCEVVKEIRLSGQYSLKRELDQLKNTLTQSEQINKNSEKTIEKLKKDKELEKHNLLLREFASAGAIVYIIKVKSYENGEYVIKIGESRRGIEARYNEHKSNYEESLILDCFSVKRSKDFESFIHNHNDIKFNQVKDLPGHENANELFLIGKNLTYGILYNIIKTNIKQFDEIDYNSMNLKLETIMNALTNQPQQLLEDKNTINQLLETQKLLLQKITNLEKSNKDILEKLNSSQTRTTTNFGNPLPTLGPRLQKINPETLQLLKVYESVTECMNENANIKRPSINKAIEENTVYCGFRWAFVDRALDPNIVRDLQPTRETKIQNLGYIAKLNPDKTEILNVYLDRKTAAMSNGYESNSALDNPVRNNSISNGHYYMLYEKCDDELKEEFVNRNNGEPLLYKDGVGQYDENNNLVKEFSSKYDCIKKHHISEKTLAKCLDKNVIYNGHSYKSIGSKLQCFQ</sequence>
<dbReference type="InterPro" id="IPR003647">
    <property type="entry name" value="Intron_nuc_1_rpt"/>
</dbReference>
<keyword evidence="1" id="KW-0175">Coiled coil</keyword>
<accession>A0A6C0LB82</accession>
<feature type="coiled-coil region" evidence="1">
    <location>
        <begin position="295"/>
        <end position="329"/>
    </location>
</feature>
<dbReference type="PROSITE" id="PS51750">
    <property type="entry name" value="BRO_N"/>
    <property type="match status" value="1"/>
</dbReference>
<evidence type="ECO:0000313" key="3">
    <source>
        <dbReference type="EMBL" id="QHU26928.1"/>
    </source>
</evidence>
<dbReference type="SMART" id="SM00497">
    <property type="entry name" value="IENR1"/>
    <property type="match status" value="2"/>
</dbReference>
<dbReference type="AlphaFoldDB" id="A0A6C0LB82"/>
<reference evidence="3" key="1">
    <citation type="journal article" date="2020" name="Nature">
        <title>Giant virus diversity and host interactions through global metagenomics.</title>
        <authorList>
            <person name="Schulz F."/>
            <person name="Roux S."/>
            <person name="Paez-Espino D."/>
            <person name="Jungbluth S."/>
            <person name="Walsh D.A."/>
            <person name="Denef V.J."/>
            <person name="McMahon K.D."/>
            <person name="Konstantinidis K.T."/>
            <person name="Eloe-Fadrosh E.A."/>
            <person name="Kyrpides N.C."/>
            <person name="Woyke T."/>
        </authorList>
    </citation>
    <scope>NUCLEOTIDE SEQUENCE</scope>
    <source>
        <strain evidence="3">GVMAG-M-3300027759-42</strain>
    </source>
</reference>